<evidence type="ECO:0000313" key="3">
    <source>
        <dbReference type="Proteomes" id="UP000735302"/>
    </source>
</evidence>
<keyword evidence="3" id="KW-1185">Reference proteome</keyword>
<sequence>MVPSELHKHGHRRKERDSKPVSNEILGSHMRDARQKARKRLLEGSSWLLDTCIVKSPIKVTMGLASSSRVDILGHAVRFRGGKA</sequence>
<dbReference type="Proteomes" id="UP000735302">
    <property type="component" value="Unassembled WGS sequence"/>
</dbReference>
<dbReference type="AlphaFoldDB" id="A0AAV4A524"/>
<accession>A0AAV4A524</accession>
<proteinExistence type="predicted"/>
<protein>
    <submittedName>
        <fullName evidence="2">Uncharacterized protein</fullName>
    </submittedName>
</protein>
<name>A0AAV4A524_9GAST</name>
<gene>
    <name evidence="2" type="ORF">PoB_002824600</name>
</gene>
<comment type="caution">
    <text evidence="2">The sequence shown here is derived from an EMBL/GenBank/DDBJ whole genome shotgun (WGS) entry which is preliminary data.</text>
</comment>
<dbReference type="EMBL" id="BLXT01003539">
    <property type="protein sequence ID" value="GFO01741.1"/>
    <property type="molecule type" value="Genomic_DNA"/>
</dbReference>
<organism evidence="2 3">
    <name type="scientific">Plakobranchus ocellatus</name>
    <dbReference type="NCBI Taxonomy" id="259542"/>
    <lineage>
        <taxon>Eukaryota</taxon>
        <taxon>Metazoa</taxon>
        <taxon>Spiralia</taxon>
        <taxon>Lophotrochozoa</taxon>
        <taxon>Mollusca</taxon>
        <taxon>Gastropoda</taxon>
        <taxon>Heterobranchia</taxon>
        <taxon>Euthyneura</taxon>
        <taxon>Panpulmonata</taxon>
        <taxon>Sacoglossa</taxon>
        <taxon>Placobranchoidea</taxon>
        <taxon>Plakobranchidae</taxon>
        <taxon>Plakobranchus</taxon>
    </lineage>
</organism>
<evidence type="ECO:0000313" key="2">
    <source>
        <dbReference type="EMBL" id="GFO01741.1"/>
    </source>
</evidence>
<feature type="region of interest" description="Disordered" evidence="1">
    <location>
        <begin position="1"/>
        <end position="33"/>
    </location>
</feature>
<evidence type="ECO:0000256" key="1">
    <source>
        <dbReference type="SAM" id="MobiDB-lite"/>
    </source>
</evidence>
<reference evidence="2 3" key="1">
    <citation type="journal article" date="2021" name="Elife">
        <title>Chloroplast acquisition without the gene transfer in kleptoplastic sea slugs, Plakobranchus ocellatus.</title>
        <authorList>
            <person name="Maeda T."/>
            <person name="Takahashi S."/>
            <person name="Yoshida T."/>
            <person name="Shimamura S."/>
            <person name="Takaki Y."/>
            <person name="Nagai Y."/>
            <person name="Toyoda A."/>
            <person name="Suzuki Y."/>
            <person name="Arimoto A."/>
            <person name="Ishii H."/>
            <person name="Satoh N."/>
            <person name="Nishiyama T."/>
            <person name="Hasebe M."/>
            <person name="Maruyama T."/>
            <person name="Minagawa J."/>
            <person name="Obokata J."/>
            <person name="Shigenobu S."/>
        </authorList>
    </citation>
    <scope>NUCLEOTIDE SEQUENCE [LARGE SCALE GENOMIC DNA]</scope>
</reference>